<keyword evidence="2" id="KW-1185">Reference proteome</keyword>
<dbReference type="AlphaFoldDB" id="A8ZKW0"/>
<gene>
    <name evidence="1" type="ordered locus">AM1_A0310</name>
</gene>
<proteinExistence type="predicted"/>
<dbReference type="Proteomes" id="UP000000268">
    <property type="component" value="Plasmid pREB1"/>
</dbReference>
<accession>A8ZKW0</accession>
<keyword evidence="1" id="KW-0614">Plasmid</keyword>
<organism evidence="1 2">
    <name type="scientific">Acaryochloris marina (strain MBIC 11017)</name>
    <dbReference type="NCBI Taxonomy" id="329726"/>
    <lineage>
        <taxon>Bacteria</taxon>
        <taxon>Bacillati</taxon>
        <taxon>Cyanobacteriota</taxon>
        <taxon>Cyanophyceae</taxon>
        <taxon>Acaryochloridales</taxon>
        <taxon>Acaryochloridaceae</taxon>
        <taxon>Acaryochloris</taxon>
    </lineage>
</organism>
<sequence length="50" mass="5969">MQLYYPLLAASSFFPDLRYYRKHLMSIIDEVDGRFGRGKIEIEESVRQQT</sequence>
<reference evidence="1 2" key="1">
    <citation type="journal article" date="2008" name="Proc. Natl. Acad. Sci. U.S.A.">
        <title>Niche adaptation and genome expansion in the chlorophyll d-producing cyanobacterium Acaryochloris marina.</title>
        <authorList>
            <person name="Swingley W.D."/>
            <person name="Chen M."/>
            <person name="Cheung P.C."/>
            <person name="Conrad A.L."/>
            <person name="Dejesa L.C."/>
            <person name="Hao J."/>
            <person name="Honchak B.M."/>
            <person name="Karbach L.E."/>
            <person name="Kurdoglu A."/>
            <person name="Lahiri S."/>
            <person name="Mastrian S.D."/>
            <person name="Miyashita H."/>
            <person name="Page L."/>
            <person name="Ramakrishna P."/>
            <person name="Satoh S."/>
            <person name="Sattley W.M."/>
            <person name="Shimada Y."/>
            <person name="Taylor H.L."/>
            <person name="Tomo T."/>
            <person name="Tsuchiya T."/>
            <person name="Wang Z.T."/>
            <person name="Raymond J."/>
            <person name="Mimuro M."/>
            <person name="Blankenship R.E."/>
            <person name="Touchman J.W."/>
        </authorList>
    </citation>
    <scope>NUCLEOTIDE SEQUENCE [LARGE SCALE GENOMIC DNA]</scope>
    <source>
        <strain evidence="2">MBIC 11017</strain>
        <plasmid evidence="2">Plasmid pREB1</plasmid>
    </source>
</reference>
<evidence type="ECO:0000313" key="2">
    <source>
        <dbReference type="Proteomes" id="UP000000268"/>
    </source>
</evidence>
<evidence type="ECO:0000313" key="1">
    <source>
        <dbReference type="EMBL" id="ABW31428.1"/>
    </source>
</evidence>
<name>A8ZKW0_ACAM1</name>
<geneLocation type="plasmid" evidence="1 2">
    <name>pREB1</name>
</geneLocation>
<dbReference type="EMBL" id="CP000838">
    <property type="protein sequence ID" value="ABW31428.1"/>
    <property type="molecule type" value="Genomic_DNA"/>
</dbReference>
<dbReference type="HOGENOM" id="CLU_3113330_0_0_3"/>
<dbReference type="KEGG" id="amr:AM1_A0310"/>
<protein>
    <submittedName>
        <fullName evidence="1">Uncharacterized protein</fullName>
    </submittedName>
</protein>